<dbReference type="PROSITE" id="PS51186">
    <property type="entry name" value="GNAT"/>
    <property type="match status" value="1"/>
</dbReference>
<keyword evidence="3" id="KW-1185">Reference proteome</keyword>
<dbReference type="PANTHER" id="PTHR43792">
    <property type="entry name" value="GNAT FAMILY, PUTATIVE (AFU_ORTHOLOGUE AFUA_3G00765)-RELATED-RELATED"/>
    <property type="match status" value="1"/>
</dbReference>
<protein>
    <submittedName>
        <fullName evidence="2">GNAT family N-acetyltransferase</fullName>
    </submittedName>
</protein>
<dbReference type="Pfam" id="PF13302">
    <property type="entry name" value="Acetyltransf_3"/>
    <property type="match status" value="1"/>
</dbReference>
<proteinExistence type="predicted"/>
<evidence type="ECO:0000313" key="3">
    <source>
        <dbReference type="Proteomes" id="UP000694257"/>
    </source>
</evidence>
<organism evidence="2 3">
    <name type="scientific">Nocardia iowensis</name>
    <dbReference type="NCBI Taxonomy" id="204891"/>
    <lineage>
        <taxon>Bacteria</taxon>
        <taxon>Bacillati</taxon>
        <taxon>Actinomycetota</taxon>
        <taxon>Actinomycetes</taxon>
        <taxon>Mycobacteriales</taxon>
        <taxon>Nocardiaceae</taxon>
        <taxon>Nocardia</taxon>
    </lineage>
</organism>
<feature type="domain" description="N-acetyltransferase" evidence="1">
    <location>
        <begin position="10"/>
        <end position="163"/>
    </location>
</feature>
<sequence>MQVATIRSGLELRSLLPGDGSAYADLLRSSAEHLTRHGDYVDAVAAPADVHAAAFAELDPRHNFGIYENDLLVGSVELVPHDPPKFGLGYLLAHSACGRGIATLAVHAAAGHARSTHIATDLFAGVTHGNHKSVAVLQRVGFARIATFETYARYHLDLARLPALPGHP</sequence>
<evidence type="ECO:0000313" key="2">
    <source>
        <dbReference type="EMBL" id="QXN88872.1"/>
    </source>
</evidence>
<dbReference type="InterPro" id="IPR000182">
    <property type="entry name" value="GNAT_dom"/>
</dbReference>
<evidence type="ECO:0000259" key="1">
    <source>
        <dbReference type="PROSITE" id="PS51186"/>
    </source>
</evidence>
<reference evidence="2 3" key="1">
    <citation type="submission" date="2021-07" db="EMBL/GenBank/DDBJ databases">
        <title>Whole Genome Sequence of Nocardia Iowensis.</title>
        <authorList>
            <person name="Lamm A."/>
            <person name="Collins-Fairclough A.M."/>
            <person name="Bunk B."/>
            <person name="Sproer C."/>
        </authorList>
    </citation>
    <scope>NUCLEOTIDE SEQUENCE [LARGE SCALE GENOMIC DNA]</scope>
    <source>
        <strain evidence="2 3">NRRL 5646</strain>
    </source>
</reference>
<gene>
    <name evidence="2" type="ORF">KV110_25210</name>
</gene>
<dbReference type="EMBL" id="CP078145">
    <property type="protein sequence ID" value="QXN88872.1"/>
    <property type="molecule type" value="Genomic_DNA"/>
</dbReference>
<dbReference type="Proteomes" id="UP000694257">
    <property type="component" value="Chromosome"/>
</dbReference>
<dbReference type="InterPro" id="IPR051531">
    <property type="entry name" value="N-acetyltransferase"/>
</dbReference>
<name>A0ABX8RIS1_NOCIO</name>
<dbReference type="RefSeq" id="WP_218469755.1">
    <property type="nucleotide sequence ID" value="NZ_BAABJN010000003.1"/>
</dbReference>
<accession>A0ABX8RIS1</accession>